<feature type="compositionally biased region" description="Polar residues" evidence="8">
    <location>
        <begin position="106"/>
        <end position="115"/>
    </location>
</feature>
<feature type="region of interest" description="Disordered" evidence="8">
    <location>
        <begin position="77"/>
        <end position="124"/>
    </location>
</feature>
<dbReference type="GO" id="GO:0006606">
    <property type="term" value="P:protein import into nucleus"/>
    <property type="evidence" value="ECO:0007669"/>
    <property type="project" value="TreeGrafter"/>
</dbReference>
<evidence type="ECO:0000313" key="9">
    <source>
        <dbReference type="EMBL" id="WEW57848.1"/>
    </source>
</evidence>
<dbReference type="GO" id="GO:0006406">
    <property type="term" value="P:mRNA export from nucleus"/>
    <property type="evidence" value="ECO:0007669"/>
    <property type="project" value="TreeGrafter"/>
</dbReference>
<protein>
    <recommendedName>
        <fullName evidence="11">Nuclear pore complex protein An-Nup82</fullName>
    </recommendedName>
</protein>
<proteinExistence type="predicted"/>
<evidence type="ECO:0000256" key="1">
    <source>
        <dbReference type="ARBA" id="ARBA00004567"/>
    </source>
</evidence>
<accession>A0AAF0DGK5</accession>
<evidence type="ECO:0000313" key="10">
    <source>
        <dbReference type="Proteomes" id="UP001219355"/>
    </source>
</evidence>
<evidence type="ECO:0000256" key="3">
    <source>
        <dbReference type="ARBA" id="ARBA00022816"/>
    </source>
</evidence>
<dbReference type="GO" id="GO:0000055">
    <property type="term" value="P:ribosomal large subunit export from nucleus"/>
    <property type="evidence" value="ECO:0007669"/>
    <property type="project" value="InterPro"/>
</dbReference>
<keyword evidence="6" id="KW-0906">Nuclear pore complex</keyword>
<dbReference type="GO" id="GO:0000056">
    <property type="term" value="P:ribosomal small subunit export from nucleus"/>
    <property type="evidence" value="ECO:0007669"/>
    <property type="project" value="InterPro"/>
</dbReference>
<feature type="compositionally biased region" description="Low complexity" evidence="8">
    <location>
        <begin position="848"/>
        <end position="861"/>
    </location>
</feature>
<gene>
    <name evidence="9" type="ORF">PRK78_003315</name>
</gene>
<feature type="region of interest" description="Disordered" evidence="8">
    <location>
        <begin position="842"/>
        <end position="861"/>
    </location>
</feature>
<dbReference type="GO" id="GO:0005643">
    <property type="term" value="C:nuclear pore"/>
    <property type="evidence" value="ECO:0007669"/>
    <property type="project" value="UniProtKB-SubCell"/>
</dbReference>
<reference evidence="9" key="1">
    <citation type="submission" date="2023-03" db="EMBL/GenBank/DDBJ databases">
        <title>Emydomyces testavorans Genome Sequence.</title>
        <authorList>
            <person name="Hoyer L."/>
        </authorList>
    </citation>
    <scope>NUCLEOTIDE SEQUENCE</scope>
    <source>
        <strain evidence="9">16-2883</strain>
    </source>
</reference>
<comment type="subcellular location">
    <subcellularLocation>
        <location evidence="1">Nucleus</location>
        <location evidence="1">Nuclear pore complex</location>
    </subcellularLocation>
</comment>
<evidence type="ECO:0008006" key="11">
    <source>
        <dbReference type="Google" id="ProtNLM"/>
    </source>
</evidence>
<dbReference type="PANTHER" id="PTHR13257">
    <property type="entry name" value="NUCLEOPORIN NUP84-RELATED"/>
    <property type="match status" value="1"/>
</dbReference>
<dbReference type="AlphaFoldDB" id="A0AAF0DGK5"/>
<keyword evidence="2" id="KW-0813">Transport</keyword>
<dbReference type="Proteomes" id="UP001219355">
    <property type="component" value="Chromosome 2"/>
</dbReference>
<feature type="region of interest" description="Disordered" evidence="8">
    <location>
        <begin position="369"/>
        <end position="390"/>
    </location>
</feature>
<dbReference type="PANTHER" id="PTHR13257:SF0">
    <property type="entry name" value="NUCLEAR PORE COMPLEX PROTEIN NUP88"/>
    <property type="match status" value="1"/>
</dbReference>
<evidence type="ECO:0000256" key="8">
    <source>
        <dbReference type="SAM" id="MobiDB-lite"/>
    </source>
</evidence>
<evidence type="ECO:0000256" key="7">
    <source>
        <dbReference type="ARBA" id="ARBA00023242"/>
    </source>
</evidence>
<dbReference type="EMBL" id="CP120628">
    <property type="protein sequence ID" value="WEW57848.1"/>
    <property type="molecule type" value="Genomic_DNA"/>
</dbReference>
<evidence type="ECO:0000256" key="4">
    <source>
        <dbReference type="ARBA" id="ARBA00022927"/>
    </source>
</evidence>
<dbReference type="GO" id="GO:0017056">
    <property type="term" value="F:structural constituent of nuclear pore"/>
    <property type="evidence" value="ECO:0007669"/>
    <property type="project" value="InterPro"/>
</dbReference>
<keyword evidence="4" id="KW-0653">Protein transport</keyword>
<evidence type="ECO:0000256" key="5">
    <source>
        <dbReference type="ARBA" id="ARBA00023010"/>
    </source>
</evidence>
<dbReference type="InterPro" id="IPR037700">
    <property type="entry name" value="NUP88/NUP82"/>
</dbReference>
<organism evidence="9 10">
    <name type="scientific">Emydomyces testavorans</name>
    <dbReference type="NCBI Taxonomy" id="2070801"/>
    <lineage>
        <taxon>Eukaryota</taxon>
        <taxon>Fungi</taxon>
        <taxon>Dikarya</taxon>
        <taxon>Ascomycota</taxon>
        <taxon>Pezizomycotina</taxon>
        <taxon>Eurotiomycetes</taxon>
        <taxon>Eurotiomycetidae</taxon>
        <taxon>Onygenales</taxon>
        <taxon>Nannizziopsiaceae</taxon>
        <taxon>Emydomyces</taxon>
    </lineage>
</organism>
<keyword evidence="7" id="KW-0539">Nucleus</keyword>
<keyword evidence="3" id="KW-0509">mRNA transport</keyword>
<sequence>MPRVIDYAPAWLSRPSPGATFFSASSTKAVADKDAESFCGPTKVLARRGTEVFAVVDNQIRWTDLALLKDQWQEGVRQKRKGTSYGGDDTGSLSSSSTTLLKNGISDKSASTQGTGDDEASSTDSSLHYKVLTAPVYGQIRQLVPSPNGAFLAILTAHTIHIAVLPDQSHLSDPDSSPLRLRTYQLGPATHVIPESPVVSALWHPLGVYDNYGGCIVTVTADSAVRVWEIDRRDNWSFDRPSLAIDLKKLVDGTSSDEDFAPSGFGHNKGFSADLFDMEAASASFGGHGYGGEDSWAPMTLWIAMRQGDVYALCPLLPSKWRAPSLTIPCLTTSIVHKLAATQENTSDEDDERKVLEQQYEWLQEIDNQEPLPDGPEFSEIRARPARPSTIPRLQGPFQFNIEEEPEDLDITDIFVIVAKSDTDDLLRGEDDADILEENNQGGISGTIVCLLTENGMVHIALEMDGVEGQWLPQRNQSTFSTPMSDASELLLLESLETVKEKYRQANSWPTFTEDALSRYGFFVTTANNVTFISLSSWAQRVEPELQSDDTTGSAFRINIICDGPIAEREQIIQLPVSKPFGSPEHLTNSLVLYDFDLGYMLLTYVPSQVCAVALESAATGDLEEAQDLITFEPSTTIHQPYMPMLQRPPYQVPSVLYSANPLASFINDHVPHGHRHTLKEPIRLSPSTLDTITAAHRILSAYTHTLEKAASDLFRRCERLQGEMRDQLSQLVDIAGRINDVSQGTVRYSQQSNKGGREEALDSRMAAAKSKQKELAMRYNTLRSKLLRGGCRPISDKEKGWIQEVDMLADSIGGVDGDEQAELVQRLKTAKSLAEELVSEAKRLSHSSPSEPSAISAESISSPLKVPHRLQKAKVTDAMNMVEREAAVIDAITSRLERLNTSASEL</sequence>
<name>A0AAF0DGK5_9EURO</name>
<keyword evidence="5" id="KW-0811">Translocation</keyword>
<keyword evidence="10" id="KW-1185">Reference proteome</keyword>
<feature type="compositionally biased region" description="Low complexity" evidence="8">
    <location>
        <begin position="90"/>
        <end position="101"/>
    </location>
</feature>
<evidence type="ECO:0000256" key="2">
    <source>
        <dbReference type="ARBA" id="ARBA00022448"/>
    </source>
</evidence>
<evidence type="ECO:0000256" key="6">
    <source>
        <dbReference type="ARBA" id="ARBA00023132"/>
    </source>
</evidence>